<dbReference type="VEuPathDB" id="FungiDB:LCOR_08460.1"/>
<gene>
    <name evidence="4" type="ORF">LCOR_08460.1</name>
</gene>
<dbReference type="SUPFAM" id="SSF57716">
    <property type="entry name" value="Glucocorticoid receptor-like (DNA-binding domain)"/>
    <property type="match status" value="1"/>
</dbReference>
<dbReference type="GO" id="GO:0008270">
    <property type="term" value="F:zinc ion binding"/>
    <property type="evidence" value="ECO:0007669"/>
    <property type="project" value="UniProtKB-KW"/>
</dbReference>
<evidence type="ECO:0000313" key="5">
    <source>
        <dbReference type="Proteomes" id="UP000027586"/>
    </source>
</evidence>
<protein>
    <recommendedName>
        <fullName evidence="3">GATA-type domain-containing protein</fullName>
    </recommendedName>
</protein>
<evidence type="ECO:0000256" key="2">
    <source>
        <dbReference type="SAM" id="MobiDB-lite"/>
    </source>
</evidence>
<evidence type="ECO:0000256" key="1">
    <source>
        <dbReference type="PROSITE-ProRule" id="PRU00094"/>
    </source>
</evidence>
<feature type="domain" description="GATA-type" evidence="3">
    <location>
        <begin position="77"/>
        <end position="128"/>
    </location>
</feature>
<keyword evidence="5" id="KW-1185">Reference proteome</keyword>
<organism evidence="4 5">
    <name type="scientific">Lichtheimia corymbifera JMRC:FSU:9682</name>
    <dbReference type="NCBI Taxonomy" id="1263082"/>
    <lineage>
        <taxon>Eukaryota</taxon>
        <taxon>Fungi</taxon>
        <taxon>Fungi incertae sedis</taxon>
        <taxon>Mucoromycota</taxon>
        <taxon>Mucoromycotina</taxon>
        <taxon>Mucoromycetes</taxon>
        <taxon>Mucorales</taxon>
        <taxon>Lichtheimiaceae</taxon>
        <taxon>Lichtheimia</taxon>
    </lineage>
</organism>
<dbReference type="GO" id="GO:0006355">
    <property type="term" value="P:regulation of DNA-templated transcription"/>
    <property type="evidence" value="ECO:0007669"/>
    <property type="project" value="InterPro"/>
</dbReference>
<dbReference type="Proteomes" id="UP000027586">
    <property type="component" value="Unassembled WGS sequence"/>
</dbReference>
<proteinExistence type="predicted"/>
<dbReference type="Pfam" id="PF00320">
    <property type="entry name" value="GATA"/>
    <property type="match status" value="1"/>
</dbReference>
<keyword evidence="1" id="KW-0479">Metal-binding</keyword>
<dbReference type="GO" id="GO:0043565">
    <property type="term" value="F:sequence-specific DNA binding"/>
    <property type="evidence" value="ECO:0007669"/>
    <property type="project" value="InterPro"/>
</dbReference>
<sequence length="140" mass="16330">MRNNNRYINTDIFDSLFSEIFWQESMDHITPIPPADKVKSTITTSSTGYPKRREATKHYPPTAKTVLSSKKHRRGLCHNCKKTEDSTWRLDPKSKVQLCNACGLYVRNNNVNRKFDQRTDGSSKLIRRYKAGHRKLNEED</sequence>
<comment type="caution">
    <text evidence="4">The sequence shown here is derived from an EMBL/GenBank/DDBJ whole genome shotgun (WGS) entry which is preliminary data.</text>
</comment>
<dbReference type="STRING" id="1263082.A0A068S5B5"/>
<dbReference type="PROSITE" id="PS50114">
    <property type="entry name" value="GATA_ZN_FINGER_2"/>
    <property type="match status" value="1"/>
</dbReference>
<feature type="region of interest" description="Disordered" evidence="2">
    <location>
        <begin position="33"/>
        <end position="55"/>
    </location>
</feature>
<reference evidence="4" key="1">
    <citation type="submission" date="2013-08" db="EMBL/GenBank/DDBJ databases">
        <title>Gene expansion shapes genome architecture in the human pathogen Lichtheimia corymbifera: an evolutionary genomics analysis in the ancient terrestrial Mucorales (Mucoromycotina).</title>
        <authorList>
            <person name="Schwartze V.U."/>
            <person name="Winter S."/>
            <person name="Shelest E."/>
            <person name="Marcet-Houben M."/>
            <person name="Horn F."/>
            <person name="Wehner S."/>
            <person name="Hoffmann K."/>
            <person name="Riege K."/>
            <person name="Sammeth M."/>
            <person name="Nowrousian M."/>
            <person name="Valiante V."/>
            <person name="Linde J."/>
            <person name="Jacobsen I.D."/>
            <person name="Marz M."/>
            <person name="Brakhage A.A."/>
            <person name="Gabaldon T."/>
            <person name="Bocker S."/>
            <person name="Voigt K."/>
        </authorList>
    </citation>
    <scope>NUCLEOTIDE SEQUENCE [LARGE SCALE GENOMIC DNA]</scope>
    <source>
        <strain evidence="4">FSU 9682</strain>
    </source>
</reference>
<dbReference type="EMBL" id="CBTN010000047">
    <property type="protein sequence ID" value="CDH57533.1"/>
    <property type="molecule type" value="Genomic_DNA"/>
</dbReference>
<dbReference type="Gene3D" id="3.30.50.10">
    <property type="entry name" value="Erythroid Transcription Factor GATA-1, subunit A"/>
    <property type="match status" value="1"/>
</dbReference>
<evidence type="ECO:0000259" key="3">
    <source>
        <dbReference type="PROSITE" id="PS50114"/>
    </source>
</evidence>
<keyword evidence="1" id="KW-0863">Zinc-finger</keyword>
<accession>A0A068S5B5</accession>
<dbReference type="InterPro" id="IPR013088">
    <property type="entry name" value="Znf_NHR/GATA"/>
</dbReference>
<name>A0A068S5B5_9FUNG</name>
<dbReference type="InterPro" id="IPR000679">
    <property type="entry name" value="Znf_GATA"/>
</dbReference>
<dbReference type="AlphaFoldDB" id="A0A068S5B5"/>
<dbReference type="CDD" id="cd00202">
    <property type="entry name" value="ZnF_GATA"/>
    <property type="match status" value="1"/>
</dbReference>
<dbReference type="OrthoDB" id="515401at2759"/>
<keyword evidence="1" id="KW-0862">Zinc</keyword>
<dbReference type="SMART" id="SM00401">
    <property type="entry name" value="ZnF_GATA"/>
    <property type="match status" value="1"/>
</dbReference>
<evidence type="ECO:0000313" key="4">
    <source>
        <dbReference type="EMBL" id="CDH57533.1"/>
    </source>
</evidence>